<accession>A0A0W0FMV6</accession>
<dbReference type="Proteomes" id="UP000054988">
    <property type="component" value="Unassembled WGS sequence"/>
</dbReference>
<name>A0A0W0FMV6_MONRR</name>
<keyword evidence="1" id="KW-1133">Transmembrane helix</keyword>
<feature type="transmembrane region" description="Helical" evidence="1">
    <location>
        <begin position="257"/>
        <end position="278"/>
    </location>
</feature>
<comment type="caution">
    <text evidence="2">The sequence shown here is derived from an EMBL/GenBank/DDBJ whole genome shotgun (WGS) entry which is preliminary data.</text>
</comment>
<dbReference type="EMBL" id="LATX01001835">
    <property type="protein sequence ID" value="KTB37620.1"/>
    <property type="molecule type" value="Genomic_DNA"/>
</dbReference>
<feature type="transmembrane region" description="Helical" evidence="1">
    <location>
        <begin position="166"/>
        <end position="192"/>
    </location>
</feature>
<protein>
    <submittedName>
        <fullName evidence="2">Uncharacterized protein</fullName>
    </submittedName>
</protein>
<keyword evidence="1" id="KW-0812">Transmembrane</keyword>
<dbReference type="eggNOG" id="ENOG502SI1W">
    <property type="taxonomic scope" value="Eukaryota"/>
</dbReference>
<evidence type="ECO:0000313" key="3">
    <source>
        <dbReference type="Proteomes" id="UP000054988"/>
    </source>
</evidence>
<evidence type="ECO:0000313" key="2">
    <source>
        <dbReference type="EMBL" id="KTB37620.1"/>
    </source>
</evidence>
<evidence type="ECO:0000256" key="1">
    <source>
        <dbReference type="SAM" id="Phobius"/>
    </source>
</evidence>
<feature type="transmembrane region" description="Helical" evidence="1">
    <location>
        <begin position="212"/>
        <end position="236"/>
    </location>
</feature>
<gene>
    <name evidence="2" type="ORF">WG66_9785</name>
</gene>
<sequence>MSSAPSIATLGEIGNDLVTSVICTAIETVLITVYTMLVIKAGSILLRMSGFLPMVLLSSLTKLNSRKGNSEKRVPIVTLAVVAMMYLICLILWITDLVDIVAEIRITLVKDPDVDLDVKYGRAVDFITHRLAAEDLLYGYLTCLGDGVIIWRVYAFWASSYNWKVIIALPVALLLASIACSMMLTYCVARLGGEIVLGSFRDPEFCRNIQTVSYAIPATTTAIATLLIVVKVWSLIRLSRENRIFDAHMSRKSRIESIVILLIESGLAYFLFFLSQAIQNAPAVKAAINAKPNLRFATNVFIYQTSCIVGMYPTIIICLVHAQRSAMDTTLYSTNGRDTKNAGRRGVPISLGSFRAVAPDLSTSARDLESRADVDVQGLHAGPDQEVMVVQKH</sequence>
<feature type="transmembrane region" description="Helical" evidence="1">
    <location>
        <begin position="301"/>
        <end position="322"/>
    </location>
</feature>
<feature type="transmembrane region" description="Helical" evidence="1">
    <location>
        <begin position="17"/>
        <end position="39"/>
    </location>
</feature>
<proteinExistence type="predicted"/>
<dbReference type="AlphaFoldDB" id="A0A0W0FMV6"/>
<feature type="transmembrane region" description="Helical" evidence="1">
    <location>
        <begin position="136"/>
        <end position="154"/>
    </location>
</feature>
<reference evidence="2 3" key="1">
    <citation type="submission" date="2015-12" db="EMBL/GenBank/DDBJ databases">
        <title>Draft genome sequence of Moniliophthora roreri, the causal agent of frosty pod rot of cacao.</title>
        <authorList>
            <person name="Aime M.C."/>
            <person name="Diaz-Valderrama J.R."/>
            <person name="Kijpornyongpan T."/>
            <person name="Phillips-Mora W."/>
        </authorList>
    </citation>
    <scope>NUCLEOTIDE SEQUENCE [LARGE SCALE GENOMIC DNA]</scope>
    <source>
        <strain evidence="2 3">MCA 2952</strain>
    </source>
</reference>
<organism evidence="2 3">
    <name type="scientific">Moniliophthora roreri</name>
    <name type="common">Frosty pod rot fungus</name>
    <name type="synonym">Monilia roreri</name>
    <dbReference type="NCBI Taxonomy" id="221103"/>
    <lineage>
        <taxon>Eukaryota</taxon>
        <taxon>Fungi</taxon>
        <taxon>Dikarya</taxon>
        <taxon>Basidiomycota</taxon>
        <taxon>Agaricomycotina</taxon>
        <taxon>Agaricomycetes</taxon>
        <taxon>Agaricomycetidae</taxon>
        <taxon>Agaricales</taxon>
        <taxon>Marasmiineae</taxon>
        <taxon>Marasmiaceae</taxon>
        <taxon>Moniliophthora</taxon>
    </lineage>
</organism>
<feature type="transmembrane region" description="Helical" evidence="1">
    <location>
        <begin position="74"/>
        <end position="94"/>
    </location>
</feature>
<keyword evidence="1" id="KW-0472">Membrane</keyword>